<dbReference type="EMBL" id="NMQU01000117">
    <property type="protein sequence ID" value="OXM44570.1"/>
    <property type="molecule type" value="Genomic_DNA"/>
</dbReference>
<evidence type="ECO:0000313" key="3">
    <source>
        <dbReference type="Proteomes" id="UP000215563"/>
    </source>
</evidence>
<keyword evidence="3" id="KW-1185">Reference proteome</keyword>
<feature type="region of interest" description="Disordered" evidence="1">
    <location>
        <begin position="69"/>
        <end position="92"/>
    </location>
</feature>
<protein>
    <submittedName>
        <fullName evidence="2">Uncharacterized protein</fullName>
    </submittedName>
</protein>
<organism evidence="2 3">
    <name type="scientific">Amycolatopsis alba DSM 44262</name>
    <dbReference type="NCBI Taxonomy" id="1125972"/>
    <lineage>
        <taxon>Bacteria</taxon>
        <taxon>Bacillati</taxon>
        <taxon>Actinomycetota</taxon>
        <taxon>Actinomycetes</taxon>
        <taxon>Pseudonocardiales</taxon>
        <taxon>Pseudonocardiaceae</taxon>
        <taxon>Amycolatopsis</taxon>
    </lineage>
</organism>
<feature type="compositionally biased region" description="Basic residues" evidence="1">
    <location>
        <begin position="1"/>
        <end position="10"/>
    </location>
</feature>
<reference evidence="2 3" key="1">
    <citation type="submission" date="2017-07" db="EMBL/GenBank/DDBJ databases">
        <title>Amycolatopsis alba DSM 44262 Genome sequencing and assembly.</title>
        <authorList>
            <person name="Kaur N."/>
            <person name="Mayilraj S."/>
        </authorList>
    </citation>
    <scope>NUCLEOTIDE SEQUENCE [LARGE SCALE GENOMIC DNA]</scope>
    <source>
        <strain evidence="2 3">DSM 44262</strain>
    </source>
</reference>
<dbReference type="Proteomes" id="UP000215563">
    <property type="component" value="Unassembled WGS sequence"/>
</dbReference>
<feature type="region of interest" description="Disordered" evidence="1">
    <location>
        <begin position="1"/>
        <end position="29"/>
    </location>
</feature>
<name>A0A229RD32_AMYAL</name>
<sequence>MDQRHPRRAGNRGAASSGNTRRVLDDTTARPRLRHRVSFYLAFQRMTPVPEVRTMAATNSVVIIIDLDPPRRRRLTGPRSPAVQDSYPESPL</sequence>
<evidence type="ECO:0000256" key="1">
    <source>
        <dbReference type="SAM" id="MobiDB-lite"/>
    </source>
</evidence>
<comment type="caution">
    <text evidence="2">The sequence shown here is derived from an EMBL/GenBank/DDBJ whole genome shotgun (WGS) entry which is preliminary data.</text>
</comment>
<gene>
    <name evidence="2" type="ORF">CFP75_34050</name>
</gene>
<proteinExistence type="predicted"/>
<accession>A0A229RD32</accession>
<evidence type="ECO:0000313" key="2">
    <source>
        <dbReference type="EMBL" id="OXM44570.1"/>
    </source>
</evidence>
<dbReference type="AlphaFoldDB" id="A0A229RD32"/>